<evidence type="ECO:0000313" key="1">
    <source>
        <dbReference type="EMBL" id="CAB4820130.1"/>
    </source>
</evidence>
<name>A0A6J6ZEF4_9ZZZZ</name>
<reference evidence="1" key="1">
    <citation type="submission" date="2020-05" db="EMBL/GenBank/DDBJ databases">
        <authorList>
            <person name="Chiriac C."/>
            <person name="Salcher M."/>
            <person name="Ghai R."/>
            <person name="Kavagutti S V."/>
        </authorList>
    </citation>
    <scope>NUCLEOTIDE SEQUENCE</scope>
</reference>
<organism evidence="1">
    <name type="scientific">freshwater metagenome</name>
    <dbReference type="NCBI Taxonomy" id="449393"/>
    <lineage>
        <taxon>unclassified sequences</taxon>
        <taxon>metagenomes</taxon>
        <taxon>ecological metagenomes</taxon>
    </lineage>
</organism>
<gene>
    <name evidence="1" type="ORF">UFOPK3119_00836</name>
</gene>
<protein>
    <submittedName>
        <fullName evidence="1">Unannotated protein</fullName>
    </submittedName>
</protein>
<dbReference type="AlphaFoldDB" id="A0A6J6ZEF4"/>
<dbReference type="EMBL" id="CAFAAX010000117">
    <property type="protein sequence ID" value="CAB4820130.1"/>
    <property type="molecule type" value="Genomic_DNA"/>
</dbReference>
<sequence>MKTGKEITDPIADGMEDLILAQKIAKKIAENENTTLGGELLS</sequence>
<proteinExistence type="predicted"/>
<accession>A0A6J6ZEF4</accession>